<name>A0AA96LIN3_9BACL</name>
<evidence type="ECO:0000256" key="6">
    <source>
        <dbReference type="ARBA" id="ARBA00023136"/>
    </source>
</evidence>
<evidence type="ECO:0000256" key="7">
    <source>
        <dbReference type="RuleBase" id="RU363032"/>
    </source>
</evidence>
<dbReference type="Pfam" id="PF00528">
    <property type="entry name" value="BPD_transp_1"/>
    <property type="match status" value="1"/>
</dbReference>
<feature type="transmembrane region" description="Helical" evidence="7">
    <location>
        <begin position="134"/>
        <end position="155"/>
    </location>
</feature>
<evidence type="ECO:0000256" key="1">
    <source>
        <dbReference type="ARBA" id="ARBA00004651"/>
    </source>
</evidence>
<accession>A0AA96LIN3</accession>
<organism evidence="9 10">
    <name type="scientific">Paenibacillus aurantius</name>
    <dbReference type="NCBI Taxonomy" id="2918900"/>
    <lineage>
        <taxon>Bacteria</taxon>
        <taxon>Bacillati</taxon>
        <taxon>Bacillota</taxon>
        <taxon>Bacilli</taxon>
        <taxon>Bacillales</taxon>
        <taxon>Paenibacillaceae</taxon>
        <taxon>Paenibacillus</taxon>
    </lineage>
</organism>
<feature type="transmembrane region" description="Helical" evidence="7">
    <location>
        <begin position="109"/>
        <end position="128"/>
    </location>
</feature>
<keyword evidence="5 7" id="KW-1133">Transmembrane helix</keyword>
<dbReference type="RefSeq" id="WP_315607746.1">
    <property type="nucleotide sequence ID" value="NZ_CP130318.1"/>
</dbReference>
<protein>
    <submittedName>
        <fullName evidence="9">Carbohydrate ABC transporter permease</fullName>
    </submittedName>
</protein>
<dbReference type="PANTHER" id="PTHR43744:SF9">
    <property type="entry name" value="POLYGALACTURONAN_RHAMNOGALACTURONAN TRANSPORT SYSTEM PERMEASE PROTEIN YTCP"/>
    <property type="match status" value="1"/>
</dbReference>
<dbReference type="SUPFAM" id="SSF161098">
    <property type="entry name" value="MetI-like"/>
    <property type="match status" value="1"/>
</dbReference>
<feature type="transmembrane region" description="Helical" evidence="7">
    <location>
        <begin position="257"/>
        <end position="276"/>
    </location>
</feature>
<keyword evidence="3" id="KW-1003">Cell membrane</keyword>
<evidence type="ECO:0000313" key="9">
    <source>
        <dbReference type="EMBL" id="WNQ13965.1"/>
    </source>
</evidence>
<dbReference type="Gene3D" id="1.10.3720.10">
    <property type="entry name" value="MetI-like"/>
    <property type="match status" value="1"/>
</dbReference>
<gene>
    <name evidence="9" type="ORF">MJA45_13390</name>
</gene>
<dbReference type="KEGG" id="paun:MJA45_13390"/>
<dbReference type="InterPro" id="IPR035906">
    <property type="entry name" value="MetI-like_sf"/>
</dbReference>
<evidence type="ECO:0000256" key="5">
    <source>
        <dbReference type="ARBA" id="ARBA00022989"/>
    </source>
</evidence>
<proteinExistence type="inferred from homology"/>
<keyword evidence="4 7" id="KW-0812">Transmembrane</keyword>
<dbReference type="CDD" id="cd06261">
    <property type="entry name" value="TM_PBP2"/>
    <property type="match status" value="1"/>
</dbReference>
<dbReference type="Proteomes" id="UP001305702">
    <property type="component" value="Chromosome"/>
</dbReference>
<feature type="transmembrane region" description="Helical" evidence="7">
    <location>
        <begin position="69"/>
        <end position="97"/>
    </location>
</feature>
<dbReference type="InterPro" id="IPR000515">
    <property type="entry name" value="MetI-like"/>
</dbReference>
<comment type="similarity">
    <text evidence="7">Belongs to the binding-protein-dependent transport system permease family.</text>
</comment>
<sequence length="291" mass="32966">MLLSTGERWFNRFNLLLMLLLALAMLLPFLNVIAKSLSSNSMVMAGEVSLWPKEFNLYAYNLVFKSPMFMRSIQVTVFITLAGTLLTLFVVITSGYALSKKRLLARRTIMLYFLFTMFFSAGMIPGFLNIQRLGIYDTLWALILPGLMNVYYMLLVKSFFEQLPSELEESASLDGCHDIQILTKIFLPISKPIVATIGLFAAVHFWNIYVPAVMYIQSPKLYPLQVLNQMLIFAQSSIDSQHAADQDMHNMFGSENLKMAVIVVSTMPIVIVYPFLQKYFVKGVTLGAIKS</sequence>
<dbReference type="GO" id="GO:0055085">
    <property type="term" value="P:transmembrane transport"/>
    <property type="evidence" value="ECO:0007669"/>
    <property type="project" value="InterPro"/>
</dbReference>
<comment type="subcellular location">
    <subcellularLocation>
        <location evidence="1 7">Cell membrane</location>
        <topology evidence="1 7">Multi-pass membrane protein</topology>
    </subcellularLocation>
</comment>
<evidence type="ECO:0000256" key="4">
    <source>
        <dbReference type="ARBA" id="ARBA00022692"/>
    </source>
</evidence>
<reference evidence="9 10" key="1">
    <citation type="submission" date="2022-02" db="EMBL/GenBank/DDBJ databases">
        <title>Paenibacillus sp. MBLB1776 Whole Genome Shotgun Sequencing.</title>
        <authorList>
            <person name="Hwang C.Y."/>
            <person name="Cho E.-S."/>
            <person name="Seo M.-J."/>
        </authorList>
    </citation>
    <scope>NUCLEOTIDE SEQUENCE [LARGE SCALE GENOMIC DNA]</scope>
    <source>
        <strain evidence="9 10">MBLB1776</strain>
    </source>
</reference>
<evidence type="ECO:0000256" key="2">
    <source>
        <dbReference type="ARBA" id="ARBA00022448"/>
    </source>
</evidence>
<feature type="domain" description="ABC transmembrane type-1" evidence="8">
    <location>
        <begin position="73"/>
        <end position="273"/>
    </location>
</feature>
<dbReference type="EMBL" id="CP130318">
    <property type="protein sequence ID" value="WNQ13965.1"/>
    <property type="molecule type" value="Genomic_DNA"/>
</dbReference>
<keyword evidence="2 7" id="KW-0813">Transport</keyword>
<dbReference type="AlphaFoldDB" id="A0AA96LIN3"/>
<keyword evidence="6 7" id="KW-0472">Membrane</keyword>
<evidence type="ECO:0000313" key="10">
    <source>
        <dbReference type="Proteomes" id="UP001305702"/>
    </source>
</evidence>
<dbReference type="PROSITE" id="PS50928">
    <property type="entry name" value="ABC_TM1"/>
    <property type="match status" value="1"/>
</dbReference>
<dbReference type="PANTHER" id="PTHR43744">
    <property type="entry name" value="ABC TRANSPORTER PERMEASE PROTEIN MG189-RELATED-RELATED"/>
    <property type="match status" value="1"/>
</dbReference>
<dbReference type="GO" id="GO:0005886">
    <property type="term" value="C:plasma membrane"/>
    <property type="evidence" value="ECO:0007669"/>
    <property type="project" value="UniProtKB-SubCell"/>
</dbReference>
<evidence type="ECO:0000256" key="3">
    <source>
        <dbReference type="ARBA" id="ARBA00022475"/>
    </source>
</evidence>
<evidence type="ECO:0000259" key="8">
    <source>
        <dbReference type="PROSITE" id="PS50928"/>
    </source>
</evidence>
<feature type="transmembrane region" description="Helical" evidence="7">
    <location>
        <begin position="193"/>
        <end position="216"/>
    </location>
</feature>
<keyword evidence="10" id="KW-1185">Reference proteome</keyword>